<dbReference type="Proteomes" id="UP000696485">
    <property type="component" value="Unassembled WGS sequence"/>
</dbReference>
<reference evidence="2" key="1">
    <citation type="journal article" date="2020" name="Fungal Divers.">
        <title>Resolving the Mortierellaceae phylogeny through synthesis of multi-gene phylogenetics and phylogenomics.</title>
        <authorList>
            <person name="Vandepol N."/>
            <person name="Liber J."/>
            <person name="Desiro A."/>
            <person name="Na H."/>
            <person name="Kennedy M."/>
            <person name="Barry K."/>
            <person name="Grigoriev I.V."/>
            <person name="Miller A.N."/>
            <person name="O'Donnell K."/>
            <person name="Stajich J.E."/>
            <person name="Bonito G."/>
        </authorList>
    </citation>
    <scope>NUCLEOTIDE SEQUENCE</scope>
    <source>
        <strain evidence="2">NVP1</strain>
    </source>
</reference>
<dbReference type="EMBL" id="JAAAUY010000125">
    <property type="protein sequence ID" value="KAF9334890.1"/>
    <property type="molecule type" value="Genomic_DNA"/>
</dbReference>
<dbReference type="AlphaFoldDB" id="A0A9P5SS93"/>
<organism evidence="2 3">
    <name type="scientific">Podila minutissima</name>
    <dbReference type="NCBI Taxonomy" id="64525"/>
    <lineage>
        <taxon>Eukaryota</taxon>
        <taxon>Fungi</taxon>
        <taxon>Fungi incertae sedis</taxon>
        <taxon>Mucoromycota</taxon>
        <taxon>Mortierellomycotina</taxon>
        <taxon>Mortierellomycetes</taxon>
        <taxon>Mortierellales</taxon>
        <taxon>Mortierellaceae</taxon>
        <taxon>Podila</taxon>
    </lineage>
</organism>
<keyword evidence="3" id="KW-1185">Reference proteome</keyword>
<sequence length="310" mass="35767">MHPLVNTPVESPTTAPDDIFGSQDPEPRLKPFCALIQYLYTGKVALEIDLRDFSLYHWPISTRKRISDRRTVTQEILAAPLRMVTWLELHELAVRYGTLLFSCPTKAIRKLQWVSIKETWLGRHNDEEHGVQPSSAQNLVRFNMEDMKNAKTLDFVFQFKNSDTNILVVLWVHQDRLSYTGNFAEIFQIPRPHEVSQGSGKRTCKFVIARYNMAGTASYSCVVRSIIAHCVLIKYIYTDELRYEVDLREFCISAGDARIPMHRMNAVLSDHAFLAELLANPIRFASKIDIIQAATNYKMWELVQKCKEQL</sequence>
<comment type="caution">
    <text evidence="2">The sequence shown here is derived from an EMBL/GenBank/DDBJ whole genome shotgun (WGS) entry which is preliminary data.</text>
</comment>
<gene>
    <name evidence="2" type="ORF">BG006_001295</name>
</gene>
<evidence type="ECO:0000256" key="1">
    <source>
        <dbReference type="SAM" id="MobiDB-lite"/>
    </source>
</evidence>
<name>A0A9P5SS93_9FUNG</name>
<evidence type="ECO:0000313" key="2">
    <source>
        <dbReference type="EMBL" id="KAF9334890.1"/>
    </source>
</evidence>
<feature type="region of interest" description="Disordered" evidence="1">
    <location>
        <begin position="1"/>
        <end position="21"/>
    </location>
</feature>
<accession>A0A9P5SS93</accession>
<proteinExistence type="predicted"/>
<evidence type="ECO:0000313" key="3">
    <source>
        <dbReference type="Proteomes" id="UP000696485"/>
    </source>
</evidence>
<protein>
    <submittedName>
        <fullName evidence="2">Uncharacterized protein</fullName>
    </submittedName>
</protein>